<feature type="transmembrane region" description="Helical" evidence="4">
    <location>
        <begin position="48"/>
        <end position="68"/>
    </location>
</feature>
<dbReference type="Pfam" id="PF04588">
    <property type="entry name" value="HIG_1_N"/>
    <property type="match status" value="1"/>
</dbReference>
<organism evidence="6 7">
    <name type="scientific">Gemmobacter megaterium</name>
    <dbReference type="NCBI Taxonomy" id="1086013"/>
    <lineage>
        <taxon>Bacteria</taxon>
        <taxon>Pseudomonadati</taxon>
        <taxon>Pseudomonadota</taxon>
        <taxon>Alphaproteobacteria</taxon>
        <taxon>Rhodobacterales</taxon>
        <taxon>Paracoccaceae</taxon>
        <taxon>Gemmobacter</taxon>
    </lineage>
</organism>
<keyword evidence="1 4" id="KW-0812">Transmembrane</keyword>
<dbReference type="PROSITE" id="PS51503">
    <property type="entry name" value="HIG1"/>
    <property type="match status" value="1"/>
</dbReference>
<proteinExistence type="predicted"/>
<keyword evidence="2 4" id="KW-1133">Transmembrane helix</keyword>
<evidence type="ECO:0000256" key="2">
    <source>
        <dbReference type="ARBA" id="ARBA00022989"/>
    </source>
</evidence>
<reference evidence="6 7" key="1">
    <citation type="submission" date="2017-01" db="EMBL/GenBank/DDBJ databases">
        <authorList>
            <person name="Mah S.A."/>
            <person name="Swanson W.J."/>
            <person name="Moy G.W."/>
            <person name="Vacquier V.D."/>
        </authorList>
    </citation>
    <scope>NUCLEOTIDE SEQUENCE [LARGE SCALE GENOMIC DNA]</scope>
    <source>
        <strain evidence="6 7">DSM 26375</strain>
    </source>
</reference>
<evidence type="ECO:0000313" key="7">
    <source>
        <dbReference type="Proteomes" id="UP000186141"/>
    </source>
</evidence>
<name>A0A1N7M244_9RHOB</name>
<evidence type="ECO:0000313" key="6">
    <source>
        <dbReference type="EMBL" id="SIS80147.1"/>
    </source>
</evidence>
<accession>A0A1N7M244</accession>
<dbReference type="STRING" id="1086013.SAMN05421774_102354"/>
<keyword evidence="3 4" id="KW-0472">Membrane</keyword>
<evidence type="ECO:0000256" key="4">
    <source>
        <dbReference type="SAM" id="Phobius"/>
    </source>
</evidence>
<evidence type="ECO:0000256" key="1">
    <source>
        <dbReference type="ARBA" id="ARBA00022692"/>
    </source>
</evidence>
<dbReference type="EMBL" id="FTOT01000002">
    <property type="protein sequence ID" value="SIS80147.1"/>
    <property type="molecule type" value="Genomic_DNA"/>
</dbReference>
<dbReference type="AlphaFoldDB" id="A0A1N7M244"/>
<dbReference type="NCBIfam" id="NF033233">
    <property type="entry name" value="twin_helix"/>
    <property type="match status" value="1"/>
</dbReference>
<feature type="domain" description="HIG1" evidence="5">
    <location>
        <begin position="1"/>
        <end position="70"/>
    </location>
</feature>
<feature type="transmembrane region" description="Helical" evidence="4">
    <location>
        <begin position="6"/>
        <end position="27"/>
    </location>
</feature>
<dbReference type="Proteomes" id="UP000186141">
    <property type="component" value="Unassembled WGS sequence"/>
</dbReference>
<protein>
    <submittedName>
        <fullName evidence="6">Hypoxia induced protein conserved region</fullName>
    </submittedName>
</protein>
<dbReference type="InterPro" id="IPR007667">
    <property type="entry name" value="Hypoxia_induced_domain"/>
</dbReference>
<gene>
    <name evidence="6" type="ORF">SAMN05421774_102354</name>
</gene>
<sequence length="70" mass="7770">MLLNDPMFYLVAGSSLAVLVVLMLGLGSFAKGGDFNRRNANRFMRWRIIAQAIAVALIVGFAFIRHTWGN</sequence>
<evidence type="ECO:0000259" key="5">
    <source>
        <dbReference type="PROSITE" id="PS51503"/>
    </source>
</evidence>
<evidence type="ECO:0000256" key="3">
    <source>
        <dbReference type="ARBA" id="ARBA00023136"/>
    </source>
</evidence>
<keyword evidence="7" id="KW-1185">Reference proteome</keyword>